<protein>
    <submittedName>
        <fullName evidence="10 11">Exosome complex exonuclease RRP4, putative</fullName>
    </submittedName>
</protein>
<evidence type="ECO:0000256" key="2">
    <source>
        <dbReference type="ARBA" id="ARBA00009155"/>
    </source>
</evidence>
<keyword evidence="10" id="KW-0269">Exonuclease</keyword>
<name>E0VMT8_PEDHC</name>
<evidence type="ECO:0000259" key="8">
    <source>
        <dbReference type="Pfam" id="PF15985"/>
    </source>
</evidence>
<dbReference type="HOGENOM" id="CLU_034114_3_0_1"/>
<dbReference type="Pfam" id="PF14382">
    <property type="entry name" value="ECR1_N"/>
    <property type="match status" value="1"/>
</dbReference>
<comment type="similarity">
    <text evidence="2">Belongs to the RRP4 family.</text>
</comment>
<evidence type="ECO:0000256" key="6">
    <source>
        <dbReference type="ARBA" id="ARBA00023242"/>
    </source>
</evidence>
<dbReference type="AlphaFoldDB" id="E0VMT8"/>
<dbReference type="GO" id="GO:0003723">
    <property type="term" value="F:RNA binding"/>
    <property type="evidence" value="ECO:0007669"/>
    <property type="project" value="UniProtKB-KW"/>
</dbReference>
<dbReference type="InterPro" id="IPR036612">
    <property type="entry name" value="KH_dom_type_1_sf"/>
</dbReference>
<gene>
    <name evidence="11" type="primary">8236069</name>
    <name evidence="10" type="ORF">Phum_PHUM318750</name>
</gene>
<evidence type="ECO:0000313" key="11">
    <source>
        <dbReference type="EnsemblMetazoa" id="PHUM318750-PA"/>
    </source>
</evidence>
<evidence type="ECO:0000259" key="9">
    <source>
        <dbReference type="Pfam" id="PF21266"/>
    </source>
</evidence>
<dbReference type="OrthoDB" id="1650at2759"/>
<keyword evidence="10" id="KW-0540">Nuclease</keyword>
<keyword evidence="10" id="KW-0378">Hydrolase</keyword>
<keyword evidence="5" id="KW-0694">RNA-binding</keyword>
<dbReference type="CDD" id="cd05789">
    <property type="entry name" value="S1_Rrp4"/>
    <property type="match status" value="1"/>
</dbReference>
<dbReference type="OMA" id="GVNGFIW"/>
<dbReference type="EnsemblMetazoa" id="PHUM318750-RA">
    <property type="protein sequence ID" value="PHUM318750-PA"/>
    <property type="gene ID" value="PHUM318750"/>
</dbReference>
<dbReference type="GO" id="GO:0071035">
    <property type="term" value="P:nuclear polyadenylation-dependent rRNA catabolic process"/>
    <property type="evidence" value="ECO:0007669"/>
    <property type="project" value="TreeGrafter"/>
</dbReference>
<keyword evidence="12" id="KW-1185">Reference proteome</keyword>
<feature type="domain" description="RRP4 S1" evidence="9">
    <location>
        <begin position="78"/>
        <end position="150"/>
    </location>
</feature>
<dbReference type="CDD" id="cd22525">
    <property type="entry name" value="KH-I_Rrp4_eukar"/>
    <property type="match status" value="1"/>
</dbReference>
<dbReference type="InterPro" id="IPR026699">
    <property type="entry name" value="Exosome_RNA_bind1/RRP40/RRP4"/>
</dbReference>
<dbReference type="GeneID" id="8236069"/>
<keyword evidence="4" id="KW-0271">Exosome</keyword>
<dbReference type="CTD" id="8236069"/>
<dbReference type="VEuPathDB" id="VectorBase:PHUM318750"/>
<proteinExistence type="inferred from homology"/>
<dbReference type="Proteomes" id="UP000009046">
    <property type="component" value="Unassembled WGS sequence"/>
</dbReference>
<dbReference type="RefSeq" id="XP_002427432.1">
    <property type="nucleotide sequence ID" value="XM_002427387.1"/>
</dbReference>
<dbReference type="PANTHER" id="PTHR21321:SF4">
    <property type="entry name" value="EXOSOME COMPLEX COMPONENT RRP4"/>
    <property type="match status" value="1"/>
</dbReference>
<dbReference type="EMBL" id="DS235324">
    <property type="protein sequence ID" value="EEB14694.1"/>
    <property type="molecule type" value="Genomic_DNA"/>
</dbReference>
<dbReference type="InterPro" id="IPR048565">
    <property type="entry name" value="S1_RRP4"/>
</dbReference>
<reference evidence="10" key="1">
    <citation type="submission" date="2007-04" db="EMBL/GenBank/DDBJ databases">
        <title>Annotation of Pediculus humanus corporis strain USDA.</title>
        <authorList>
            <person name="Kirkness E."/>
            <person name="Hannick L."/>
            <person name="Hass B."/>
            <person name="Bruggner R."/>
            <person name="Lawson D."/>
            <person name="Bidwell S."/>
            <person name="Joardar V."/>
            <person name="Caler E."/>
            <person name="Walenz B."/>
            <person name="Inman J."/>
            <person name="Schobel S."/>
            <person name="Galinsky K."/>
            <person name="Amedeo P."/>
            <person name="Strausberg R."/>
        </authorList>
    </citation>
    <scope>NUCLEOTIDE SEQUENCE</scope>
    <source>
        <strain evidence="10">USDA</strain>
    </source>
</reference>
<evidence type="ECO:0000259" key="7">
    <source>
        <dbReference type="Pfam" id="PF14382"/>
    </source>
</evidence>
<sequence length="296" mass="33259">MSENVFIRLGALRINPIIDNNNDTSNIYTPGETITCQTGFMRGHGTYVDDDNNALKASVAGSVEQVNKLISMRPLKSRYFGEIGDVIVGRITEVQQKRWKVDTNSRLDSILSLSSVNLPGGELRRRSVEDEQMMRKYLQEGDLISAEIQNILSDGTLQLYTRSLKYGKLSQGILLKVFPSLVRRSKTHFHSLPCGANIILGNNGFIWITPAALEDKKGGFTQDLKYKVSKTDRIVLSRLRNCILALANSKMPLYDTSVMYAYEESQKYTVSELLAPEPMLDVAVLTTLRLQMIEDE</sequence>
<dbReference type="GO" id="GO:0010468">
    <property type="term" value="P:regulation of gene expression"/>
    <property type="evidence" value="ECO:0007669"/>
    <property type="project" value="UniProtKB-ARBA"/>
</dbReference>
<dbReference type="InParanoid" id="E0VMT8"/>
<dbReference type="GO" id="GO:0071034">
    <property type="term" value="P:CUT catabolic process"/>
    <property type="evidence" value="ECO:0007669"/>
    <property type="project" value="TreeGrafter"/>
</dbReference>
<keyword evidence="6" id="KW-0539">Nucleus</keyword>
<evidence type="ECO:0000256" key="4">
    <source>
        <dbReference type="ARBA" id="ARBA00022835"/>
    </source>
</evidence>
<feature type="domain" description="Exosome complex component N-terminal" evidence="7">
    <location>
        <begin position="27"/>
        <end position="66"/>
    </location>
</feature>
<dbReference type="SUPFAM" id="SSF54791">
    <property type="entry name" value="Eukaryotic type KH-domain (KH-domain type I)"/>
    <property type="match status" value="1"/>
</dbReference>
<evidence type="ECO:0000313" key="10">
    <source>
        <dbReference type="EMBL" id="EEB14694.1"/>
    </source>
</evidence>
<dbReference type="EMBL" id="AAZO01003702">
    <property type="status" value="NOT_ANNOTATED_CDS"/>
    <property type="molecule type" value="Genomic_DNA"/>
</dbReference>
<dbReference type="Gene3D" id="2.40.50.140">
    <property type="entry name" value="Nucleic acid-binding proteins"/>
    <property type="match status" value="1"/>
</dbReference>
<accession>E0VMT8</accession>
<reference evidence="10" key="2">
    <citation type="submission" date="2007-04" db="EMBL/GenBank/DDBJ databases">
        <title>The genome of the human body louse.</title>
        <authorList>
            <consortium name="The Human Body Louse Genome Consortium"/>
            <person name="Kirkness E."/>
            <person name="Walenz B."/>
            <person name="Hass B."/>
            <person name="Bruggner R."/>
            <person name="Strausberg R."/>
        </authorList>
    </citation>
    <scope>NUCLEOTIDE SEQUENCE</scope>
    <source>
        <strain evidence="10">USDA</strain>
    </source>
</reference>
<dbReference type="InterPro" id="IPR012340">
    <property type="entry name" value="NA-bd_OB-fold"/>
</dbReference>
<dbReference type="Pfam" id="PF15985">
    <property type="entry name" value="KH_6"/>
    <property type="match status" value="1"/>
</dbReference>
<dbReference type="KEGG" id="phu:Phum_PHUM318750"/>
<feature type="domain" description="K Homology" evidence="8">
    <location>
        <begin position="172"/>
        <end position="210"/>
    </location>
</feature>
<comment type="subcellular location">
    <subcellularLocation>
        <location evidence="1">Nucleus</location>
    </subcellularLocation>
</comment>
<dbReference type="eggNOG" id="KOG3013">
    <property type="taxonomic scope" value="Eukaryota"/>
</dbReference>
<dbReference type="SUPFAM" id="SSF110324">
    <property type="entry name" value="Ribosomal L27 protein-like"/>
    <property type="match status" value="1"/>
</dbReference>
<dbReference type="GO" id="GO:0000177">
    <property type="term" value="C:cytoplasmic exosome (RNase complex)"/>
    <property type="evidence" value="ECO:0007669"/>
    <property type="project" value="TreeGrafter"/>
</dbReference>
<dbReference type="Pfam" id="PF21266">
    <property type="entry name" value="S1_RRP4"/>
    <property type="match status" value="1"/>
</dbReference>
<dbReference type="Gene3D" id="2.40.50.100">
    <property type="match status" value="1"/>
</dbReference>
<reference evidence="11" key="3">
    <citation type="submission" date="2020-05" db="UniProtKB">
        <authorList>
            <consortium name="EnsemblMetazoa"/>
        </authorList>
    </citation>
    <scope>IDENTIFICATION</scope>
    <source>
        <strain evidence="11">USDA</strain>
    </source>
</reference>
<dbReference type="GO" id="GO:0071038">
    <property type="term" value="P:TRAMP-dependent tRNA surveillance pathway"/>
    <property type="evidence" value="ECO:0007669"/>
    <property type="project" value="TreeGrafter"/>
</dbReference>
<evidence type="ECO:0000313" key="12">
    <source>
        <dbReference type="Proteomes" id="UP000009046"/>
    </source>
</evidence>
<dbReference type="STRING" id="121224.E0VMT8"/>
<dbReference type="InterPro" id="IPR025721">
    <property type="entry name" value="Exosome_cplx_N_dom"/>
</dbReference>
<dbReference type="SUPFAM" id="SSF50249">
    <property type="entry name" value="Nucleic acid-binding proteins"/>
    <property type="match status" value="1"/>
</dbReference>
<organism>
    <name type="scientific">Pediculus humanus subsp. corporis</name>
    <name type="common">Body louse</name>
    <dbReference type="NCBI Taxonomy" id="121224"/>
    <lineage>
        <taxon>Eukaryota</taxon>
        <taxon>Metazoa</taxon>
        <taxon>Ecdysozoa</taxon>
        <taxon>Arthropoda</taxon>
        <taxon>Hexapoda</taxon>
        <taxon>Insecta</taxon>
        <taxon>Pterygota</taxon>
        <taxon>Neoptera</taxon>
        <taxon>Paraneoptera</taxon>
        <taxon>Psocodea</taxon>
        <taxon>Troctomorpha</taxon>
        <taxon>Phthiraptera</taxon>
        <taxon>Anoplura</taxon>
        <taxon>Pediculidae</taxon>
        <taxon>Pediculus</taxon>
    </lineage>
</organism>
<dbReference type="GO" id="GO:0000467">
    <property type="term" value="P:exonucleolytic trimming to generate mature 3'-end of 5.8S rRNA from tricistronic rRNA transcript (SSU-rRNA, 5.8S rRNA, LSU-rRNA)"/>
    <property type="evidence" value="ECO:0007669"/>
    <property type="project" value="TreeGrafter"/>
</dbReference>
<evidence type="ECO:0000256" key="1">
    <source>
        <dbReference type="ARBA" id="ARBA00004123"/>
    </source>
</evidence>
<dbReference type="GO" id="GO:0071051">
    <property type="term" value="P:poly(A)-dependent snoRNA 3'-end processing"/>
    <property type="evidence" value="ECO:0007669"/>
    <property type="project" value="TreeGrafter"/>
</dbReference>
<dbReference type="PANTHER" id="PTHR21321">
    <property type="entry name" value="PNAS-3 RELATED"/>
    <property type="match status" value="1"/>
</dbReference>
<dbReference type="FunCoup" id="E0VMT8">
    <property type="interactions" value="1814"/>
</dbReference>
<dbReference type="InterPro" id="IPR004088">
    <property type="entry name" value="KH_dom_type_1"/>
</dbReference>
<dbReference type="GO" id="GO:0004527">
    <property type="term" value="F:exonuclease activity"/>
    <property type="evidence" value="ECO:0007669"/>
    <property type="project" value="UniProtKB-KW"/>
</dbReference>
<dbReference type="FunFam" id="2.40.50.140:FF:000038">
    <property type="entry name" value="Exosome complex component RRP4"/>
    <property type="match status" value="1"/>
</dbReference>
<dbReference type="GO" id="GO:0034475">
    <property type="term" value="P:U4 snRNA 3'-end processing"/>
    <property type="evidence" value="ECO:0007669"/>
    <property type="project" value="TreeGrafter"/>
</dbReference>
<evidence type="ECO:0000256" key="3">
    <source>
        <dbReference type="ARBA" id="ARBA00022552"/>
    </source>
</evidence>
<keyword evidence="3" id="KW-0698">rRNA processing</keyword>
<dbReference type="GO" id="GO:0000176">
    <property type="term" value="C:nuclear exosome (RNase complex)"/>
    <property type="evidence" value="ECO:0007669"/>
    <property type="project" value="TreeGrafter"/>
</dbReference>
<evidence type="ECO:0000256" key="5">
    <source>
        <dbReference type="ARBA" id="ARBA00022884"/>
    </source>
</evidence>